<evidence type="ECO:0000313" key="1">
    <source>
        <dbReference type="EMBL" id="CCX33750.1"/>
    </source>
</evidence>
<dbReference type="EMBL" id="HF936171">
    <property type="protein sequence ID" value="CCX33750.1"/>
    <property type="molecule type" value="Genomic_DNA"/>
</dbReference>
<proteinExistence type="predicted"/>
<protein>
    <submittedName>
        <fullName evidence="1">Uncharacterized protein</fullName>
    </submittedName>
</protein>
<dbReference type="Proteomes" id="UP000018144">
    <property type="component" value="Unassembled WGS sequence"/>
</dbReference>
<gene>
    <name evidence="1" type="ORF">PCON_01755</name>
</gene>
<sequence length="25" mass="2915">MLVTFQLVLGSGEVGYDAWYIHTWE</sequence>
<accession>U4LP75</accession>
<reference evidence="1 2" key="1">
    <citation type="journal article" date="2013" name="PLoS Genet.">
        <title>The genome and development-dependent transcriptomes of Pyronema confluens: a window into fungal evolution.</title>
        <authorList>
            <person name="Traeger S."/>
            <person name="Altegoer F."/>
            <person name="Freitag M."/>
            <person name="Gabaldon T."/>
            <person name="Kempken F."/>
            <person name="Kumar A."/>
            <person name="Marcet-Houben M."/>
            <person name="Poggeler S."/>
            <person name="Stajich J.E."/>
            <person name="Nowrousian M."/>
        </authorList>
    </citation>
    <scope>NUCLEOTIDE SEQUENCE [LARGE SCALE GENOMIC DNA]</scope>
    <source>
        <strain evidence="2">CBS 100304</strain>
        <tissue evidence="1">Vegetative mycelium</tissue>
    </source>
</reference>
<evidence type="ECO:0000313" key="2">
    <source>
        <dbReference type="Proteomes" id="UP000018144"/>
    </source>
</evidence>
<dbReference type="AlphaFoldDB" id="U4LP75"/>
<keyword evidence="2" id="KW-1185">Reference proteome</keyword>
<name>U4LP75_PYROM</name>
<organism evidence="1 2">
    <name type="scientific">Pyronema omphalodes (strain CBS 100304)</name>
    <name type="common">Pyronema confluens</name>
    <dbReference type="NCBI Taxonomy" id="1076935"/>
    <lineage>
        <taxon>Eukaryota</taxon>
        <taxon>Fungi</taxon>
        <taxon>Dikarya</taxon>
        <taxon>Ascomycota</taxon>
        <taxon>Pezizomycotina</taxon>
        <taxon>Pezizomycetes</taxon>
        <taxon>Pezizales</taxon>
        <taxon>Pyronemataceae</taxon>
        <taxon>Pyronema</taxon>
    </lineage>
</organism>